<dbReference type="RefSeq" id="YP_784268.1">
    <property type="nucleotide sequence ID" value="NC_008030.1"/>
</dbReference>
<dbReference type="Pfam" id="PF05708">
    <property type="entry name" value="Peptidase_C92"/>
    <property type="match status" value="1"/>
</dbReference>
<comment type="similarity">
    <text evidence="1">Belongs to the orthopoxvirus OPG091 family.</text>
</comment>
<accession>Q070H3</accession>
<evidence type="ECO:0000313" key="3">
    <source>
        <dbReference type="EMBL" id="ABJ08969.1"/>
    </source>
</evidence>
<organismHost>
    <name type="scientific">Crocodylus porosus</name>
    <name type="common">Saltwater crocodile</name>
    <name type="synonym">Estuarine crocodile</name>
    <dbReference type="NCBI Taxonomy" id="8502"/>
</organismHost>
<protein>
    <recommendedName>
        <fullName evidence="2">Protein OPG091</fullName>
    </recommendedName>
</protein>
<dbReference type="InterPro" id="IPR038765">
    <property type="entry name" value="Papain-like_cys_pep_sf"/>
</dbReference>
<dbReference type="InterPro" id="IPR024453">
    <property type="entry name" value="Peptidase_C92"/>
</dbReference>
<evidence type="ECO:0000256" key="2">
    <source>
        <dbReference type="ARBA" id="ARBA00034814"/>
    </source>
</evidence>
<dbReference type="Proteomes" id="UP000011300">
    <property type="component" value="Segment"/>
</dbReference>
<dbReference type="EMBL" id="DQ356948">
    <property type="protein sequence ID" value="ABJ08969.1"/>
    <property type="molecule type" value="Genomic_DNA"/>
</dbReference>
<keyword evidence="4" id="KW-1185">Reference proteome</keyword>
<name>Q070H3_CPRVZ</name>
<organismHost>
    <name type="scientific">Crocodylus johnstoni</name>
    <name type="common">Australian freshwater crocodile</name>
    <dbReference type="NCBI Taxonomy" id="184234"/>
</organismHost>
<dbReference type="SUPFAM" id="SSF54001">
    <property type="entry name" value="Cysteine proteinases"/>
    <property type="match status" value="1"/>
</dbReference>
<dbReference type="GeneID" id="4363341"/>
<evidence type="ECO:0000313" key="4">
    <source>
        <dbReference type="Proteomes" id="UP000011300"/>
    </source>
</evidence>
<evidence type="ECO:0000256" key="1">
    <source>
        <dbReference type="ARBA" id="ARBA00034761"/>
    </source>
</evidence>
<proteinExistence type="inferred from homology"/>
<dbReference type="KEGG" id="vg:4363341"/>
<sequence length="194" mass="21392">MTSVDAPQPPTTRAPVPAGIERALVPGAVLFTTCDYSLRNYLNPSRDKHAGIYLGAGVLDLIARERAAYPAAGLDNDTEYVAEFDTAGFRLLALRDFLADKTRVKVYHYVDPAVMARAARHVFDAAGKRYGFSARRSYCFKFIADCYLREGIETARVHPPFVLSQNFTDDERWARVFDSAAPGVDLLALLPCAA</sequence>
<organism evidence="3 4">
    <name type="scientific">Nile crocodilepox virus (isolate Crocodylus niloticus/Zimbabwe/Ume/2001)</name>
    <name type="common">CRV</name>
    <dbReference type="NCBI Taxonomy" id="1289473"/>
    <lineage>
        <taxon>Viruses</taxon>
        <taxon>Varidnaviria</taxon>
        <taxon>Bamfordvirae</taxon>
        <taxon>Nucleocytoviricota</taxon>
        <taxon>Pokkesviricetes</taxon>
        <taxon>Chitovirales</taxon>
        <taxon>Poxviridae</taxon>
        <taxon>Chordopoxvirinae</taxon>
        <taxon>Crocodylidpoxvirus</taxon>
        <taxon>Crocodylidpoxvirus nilecrocodilepox</taxon>
        <taxon>Nile crocodilepox virus</taxon>
    </lineage>
</organism>
<reference evidence="3 4" key="1">
    <citation type="journal article" date="2006" name="J. Virol.">
        <title>Genome of crocodilepox virus.</title>
        <authorList>
            <person name="Afonso C.L."/>
            <person name="Tulman E.R."/>
            <person name="Delhon G."/>
            <person name="Lu Z."/>
            <person name="Viljoen G.J."/>
            <person name="Wallace D.B."/>
            <person name="Kutish G.F."/>
            <person name="Rock D.L."/>
        </authorList>
    </citation>
    <scope>NUCLEOTIDE SEQUENCE [LARGE SCALE GENOMIC DNA]</scope>
    <source>
        <strain evidence="4">Isolate Crocodylus niloticus/Zimbabwe/Ume/2001</strain>
    </source>
</reference>
<organismHost>
    <name type="scientific">Crocodylus niloticus</name>
    <name type="common">Nile crocodile</name>
    <name type="synonym">African crocodile</name>
    <dbReference type="NCBI Taxonomy" id="8501"/>
</organismHost>
<gene>
    <name evidence="3" type="ORF">CRV078</name>
</gene>